<evidence type="ECO:0000256" key="5">
    <source>
        <dbReference type="ARBA" id="ARBA00022989"/>
    </source>
</evidence>
<dbReference type="GO" id="GO:0016020">
    <property type="term" value="C:membrane"/>
    <property type="evidence" value="ECO:0007669"/>
    <property type="project" value="UniProtKB-SubCell"/>
</dbReference>
<reference evidence="11" key="1">
    <citation type="submission" date="2021-01" db="EMBL/GenBank/DDBJ databases">
        <authorList>
            <person name="Corre E."/>
            <person name="Pelletier E."/>
            <person name="Niang G."/>
            <person name="Scheremetjew M."/>
            <person name="Finn R."/>
            <person name="Kale V."/>
            <person name="Holt S."/>
            <person name="Cochrane G."/>
            <person name="Meng A."/>
            <person name="Brown T."/>
            <person name="Cohen L."/>
        </authorList>
    </citation>
    <scope>NUCLEOTIDE SEQUENCE</scope>
    <source>
        <strain evidence="11">CCAP 955/1</strain>
    </source>
</reference>
<dbReference type="Pfam" id="PF01105">
    <property type="entry name" value="EMP24_GP25L"/>
    <property type="match status" value="1"/>
</dbReference>
<dbReference type="EMBL" id="HBIC01040599">
    <property type="protein sequence ID" value="CAE0291988.1"/>
    <property type="molecule type" value="Transcribed_RNA"/>
</dbReference>
<proteinExistence type="inferred from homology"/>
<keyword evidence="4 9" id="KW-0732">Signal</keyword>
<protein>
    <recommendedName>
        <fullName evidence="10">GOLD domain-containing protein</fullName>
    </recommendedName>
</protein>
<keyword evidence="6 8" id="KW-0472">Membrane</keyword>
<gene>
    <name evidence="11" type="ORF">SELO1098_LOCUS20834</name>
</gene>
<accession>A0A7S3MAS4</accession>
<name>A0A7S3MAS4_9STRA</name>
<feature type="signal peptide" evidence="9">
    <location>
        <begin position="1"/>
        <end position="22"/>
    </location>
</feature>
<evidence type="ECO:0000256" key="1">
    <source>
        <dbReference type="ARBA" id="ARBA00004479"/>
    </source>
</evidence>
<sequence>MMTFAPILALYLVFCAISLSSGLQFDVRPRELRCVGTELDRFETVIFATSASTPTILKKKQKLTLTVTDPDENTIFDEKISIGVKSKELEHKVEKRGVYQMCYELHDGLTPVRVFFHVDYKPKTAGEGGRKVGKDDMSTLSAQLDVLSERIRDISREIEHARKQEIDMKQAGEATTWSVQWFSIMSIVILLATSLWQIIYLRTFFVSKKLL</sequence>
<organism evidence="11">
    <name type="scientific">Spumella elongata</name>
    <dbReference type="NCBI Taxonomy" id="89044"/>
    <lineage>
        <taxon>Eukaryota</taxon>
        <taxon>Sar</taxon>
        <taxon>Stramenopiles</taxon>
        <taxon>Ochrophyta</taxon>
        <taxon>Chrysophyceae</taxon>
        <taxon>Chromulinales</taxon>
        <taxon>Chromulinaceae</taxon>
        <taxon>Spumella</taxon>
    </lineage>
</organism>
<comment type="similarity">
    <text evidence="2">Belongs to the EMP24/GP25L family.</text>
</comment>
<dbReference type="InterPro" id="IPR009038">
    <property type="entry name" value="GOLD_dom"/>
</dbReference>
<dbReference type="PANTHER" id="PTHR22811">
    <property type="entry name" value="TRANSMEMBRANE EMP24 DOMAIN-CONTAINING PROTEIN"/>
    <property type="match status" value="1"/>
</dbReference>
<evidence type="ECO:0000256" key="8">
    <source>
        <dbReference type="SAM" id="Phobius"/>
    </source>
</evidence>
<evidence type="ECO:0000313" key="11">
    <source>
        <dbReference type="EMBL" id="CAE0291988.1"/>
    </source>
</evidence>
<feature type="chain" id="PRO_5031009229" description="GOLD domain-containing protein" evidence="9">
    <location>
        <begin position="23"/>
        <end position="211"/>
    </location>
</feature>
<dbReference type="AlphaFoldDB" id="A0A7S3MAS4"/>
<evidence type="ECO:0000256" key="9">
    <source>
        <dbReference type="SAM" id="SignalP"/>
    </source>
</evidence>
<keyword evidence="3 8" id="KW-0812">Transmembrane</keyword>
<dbReference type="InterPro" id="IPR015720">
    <property type="entry name" value="Emp24-like"/>
</dbReference>
<evidence type="ECO:0000259" key="10">
    <source>
        <dbReference type="SMART" id="SM01190"/>
    </source>
</evidence>
<keyword evidence="7" id="KW-0175">Coiled coil</keyword>
<keyword evidence="5 8" id="KW-1133">Transmembrane helix</keyword>
<feature type="coiled-coil region" evidence="7">
    <location>
        <begin position="137"/>
        <end position="164"/>
    </location>
</feature>
<evidence type="ECO:0000256" key="6">
    <source>
        <dbReference type="ARBA" id="ARBA00023136"/>
    </source>
</evidence>
<feature type="domain" description="GOLD" evidence="10">
    <location>
        <begin position="22"/>
        <end position="206"/>
    </location>
</feature>
<evidence type="ECO:0000256" key="7">
    <source>
        <dbReference type="SAM" id="Coils"/>
    </source>
</evidence>
<dbReference type="SMART" id="SM01190">
    <property type="entry name" value="EMP24_GP25L"/>
    <property type="match status" value="1"/>
</dbReference>
<comment type="subcellular location">
    <subcellularLocation>
        <location evidence="1">Membrane</location>
        <topology evidence="1">Single-pass type I membrane protein</topology>
    </subcellularLocation>
</comment>
<evidence type="ECO:0000256" key="4">
    <source>
        <dbReference type="ARBA" id="ARBA00022729"/>
    </source>
</evidence>
<evidence type="ECO:0000256" key="3">
    <source>
        <dbReference type="ARBA" id="ARBA00022692"/>
    </source>
</evidence>
<evidence type="ECO:0000256" key="2">
    <source>
        <dbReference type="ARBA" id="ARBA00007104"/>
    </source>
</evidence>
<feature type="transmembrane region" description="Helical" evidence="8">
    <location>
        <begin position="181"/>
        <end position="201"/>
    </location>
</feature>